<dbReference type="OrthoDB" id="8454684at2"/>
<keyword evidence="7" id="KW-1185">Reference proteome</keyword>
<evidence type="ECO:0000313" key="7">
    <source>
        <dbReference type="Proteomes" id="UP000298225"/>
    </source>
</evidence>
<accession>A0A4Y9NLK7</accession>
<dbReference type="Proteomes" id="UP000298225">
    <property type="component" value="Unassembled WGS sequence"/>
</dbReference>
<evidence type="ECO:0000256" key="1">
    <source>
        <dbReference type="ARBA" id="ARBA00010790"/>
    </source>
</evidence>
<dbReference type="PANTHER" id="PTHR11552:SF147">
    <property type="entry name" value="CHOLINE DEHYDROGENASE, MITOCHONDRIAL"/>
    <property type="match status" value="1"/>
</dbReference>
<dbReference type="Gene3D" id="3.50.50.60">
    <property type="entry name" value="FAD/NAD(P)-binding domain"/>
    <property type="match status" value="1"/>
</dbReference>
<feature type="domain" description="Glucose-methanol-choline oxidoreductase C-terminal" evidence="3">
    <location>
        <begin position="49"/>
        <end position="115"/>
    </location>
</feature>
<dbReference type="PANTHER" id="PTHR11552">
    <property type="entry name" value="GLUCOSE-METHANOL-CHOLINE GMC OXIDOREDUCTASE"/>
    <property type="match status" value="1"/>
</dbReference>
<evidence type="ECO:0000313" key="4">
    <source>
        <dbReference type="EMBL" id="TFV29346.1"/>
    </source>
</evidence>
<protein>
    <recommendedName>
        <fullName evidence="3">Glucose-methanol-choline oxidoreductase C-terminal domain-containing protein</fullName>
    </recommendedName>
</protein>
<dbReference type="InterPro" id="IPR036188">
    <property type="entry name" value="FAD/NAD-bd_sf"/>
</dbReference>
<evidence type="ECO:0000256" key="2">
    <source>
        <dbReference type="SAM" id="MobiDB-lite"/>
    </source>
</evidence>
<organism evidence="4 7">
    <name type="scientific">Bradyrhizobium frederickii</name>
    <dbReference type="NCBI Taxonomy" id="2560054"/>
    <lineage>
        <taxon>Bacteria</taxon>
        <taxon>Pseudomonadati</taxon>
        <taxon>Pseudomonadota</taxon>
        <taxon>Alphaproteobacteria</taxon>
        <taxon>Hyphomicrobiales</taxon>
        <taxon>Nitrobacteraceae</taxon>
        <taxon>Bradyrhizobium</taxon>
    </lineage>
</organism>
<dbReference type="EMBL" id="SPQU01000059">
    <property type="protein sequence ID" value="TFV29346.1"/>
    <property type="molecule type" value="Genomic_DNA"/>
</dbReference>
<reference evidence="4 7" key="1">
    <citation type="submission" date="2019-03" db="EMBL/GenBank/DDBJ databases">
        <title>Bradyrhizobium strains diversity isolated from Chamaecrista fasciculata.</title>
        <authorList>
            <person name="Urquiaga M.C.O."/>
            <person name="Hungria M."/>
            <person name="Delamuta J.R.M."/>
        </authorList>
    </citation>
    <scope>NUCLEOTIDE SEQUENCE [LARGE SCALE GENOMIC DNA]</scope>
    <source>
        <strain evidence="4 7">CNPSo 3424</strain>
    </source>
</reference>
<dbReference type="AlphaFoldDB" id="A0A4Y9KRM5"/>
<sequence>MSPTSSSTPRGASRSGTIGRKPATRSWLPPFGSHVLKFCEAPALGAGREADEAYIRKATVPFFHPVGTCRMGADDRAVLSPSLQVRGTENLWVADASIFPRHIAGNTNATSIMIGERAADLIHP</sequence>
<dbReference type="Pfam" id="PF05199">
    <property type="entry name" value="GMC_oxred_C"/>
    <property type="match status" value="1"/>
</dbReference>
<dbReference type="Gene3D" id="3.30.410.40">
    <property type="match status" value="1"/>
</dbReference>
<accession>A0A4Y9KRM5</accession>
<feature type="region of interest" description="Disordered" evidence="2">
    <location>
        <begin position="1"/>
        <end position="26"/>
    </location>
</feature>
<dbReference type="SUPFAM" id="SSF51905">
    <property type="entry name" value="FAD/NAD(P)-binding domain"/>
    <property type="match status" value="1"/>
</dbReference>
<evidence type="ECO:0000313" key="6">
    <source>
        <dbReference type="Proteomes" id="UP000297700"/>
    </source>
</evidence>
<evidence type="ECO:0000259" key="3">
    <source>
        <dbReference type="Pfam" id="PF05199"/>
    </source>
</evidence>
<dbReference type="GO" id="GO:0050660">
    <property type="term" value="F:flavin adenine dinucleotide binding"/>
    <property type="evidence" value="ECO:0007669"/>
    <property type="project" value="InterPro"/>
</dbReference>
<comment type="similarity">
    <text evidence="1">Belongs to the GMC oxidoreductase family.</text>
</comment>
<proteinExistence type="inferred from homology"/>
<gene>
    <name evidence="5" type="ORF">E4K64_38150</name>
    <name evidence="4" type="ORF">E4K66_38370</name>
</gene>
<comment type="caution">
    <text evidence="4">The sequence shown here is derived from an EMBL/GenBank/DDBJ whole genome shotgun (WGS) entry which is preliminary data.</text>
</comment>
<dbReference type="InterPro" id="IPR007867">
    <property type="entry name" value="GMC_OxRtase_C"/>
</dbReference>
<dbReference type="GO" id="GO:0016614">
    <property type="term" value="F:oxidoreductase activity, acting on CH-OH group of donors"/>
    <property type="evidence" value="ECO:0007669"/>
    <property type="project" value="InterPro"/>
</dbReference>
<feature type="compositionally biased region" description="Polar residues" evidence="2">
    <location>
        <begin position="1"/>
        <end position="16"/>
    </location>
</feature>
<dbReference type="InterPro" id="IPR012132">
    <property type="entry name" value="GMC_OxRdtase"/>
</dbReference>
<dbReference type="Proteomes" id="UP000297700">
    <property type="component" value="Unassembled WGS sequence"/>
</dbReference>
<evidence type="ECO:0000313" key="5">
    <source>
        <dbReference type="EMBL" id="TFV67693.1"/>
    </source>
</evidence>
<dbReference type="EMBL" id="SPQS01000055">
    <property type="protein sequence ID" value="TFV67693.1"/>
    <property type="molecule type" value="Genomic_DNA"/>
</dbReference>
<reference evidence="5 6" key="2">
    <citation type="submission" date="2019-03" db="EMBL/GenBank/DDBJ databases">
        <title>Bradyrhizobium strains diversity.</title>
        <authorList>
            <person name="Urquiaga M.C.O."/>
            <person name="Hungria M."/>
            <person name="Delamuta J.R.M."/>
            <person name="Klepa M.S."/>
        </authorList>
    </citation>
    <scope>NUCLEOTIDE SEQUENCE [LARGE SCALE GENOMIC DNA]</scope>
    <source>
        <strain evidence="5 6">CNPSo 3426</strain>
    </source>
</reference>
<name>A0A4Y9KRM5_9BRAD</name>